<name>A0A2P2DWN2_9LEPT</name>
<dbReference type="Gene3D" id="2.30.130.40">
    <property type="entry name" value="LON domain-like"/>
    <property type="match status" value="1"/>
</dbReference>
<organism evidence="2 3">
    <name type="scientific">Leptospira ryugenii</name>
    <dbReference type="NCBI Taxonomy" id="1917863"/>
    <lineage>
        <taxon>Bacteria</taxon>
        <taxon>Pseudomonadati</taxon>
        <taxon>Spirochaetota</taxon>
        <taxon>Spirochaetia</taxon>
        <taxon>Leptospirales</taxon>
        <taxon>Leptospiraceae</taxon>
        <taxon>Leptospira</taxon>
    </lineage>
</organism>
<comment type="caution">
    <text evidence="2">The sequence shown here is derived from an EMBL/GenBank/DDBJ whole genome shotgun (WGS) entry which is preliminary data.</text>
</comment>
<dbReference type="GO" id="GO:0006508">
    <property type="term" value="P:proteolysis"/>
    <property type="evidence" value="ECO:0007669"/>
    <property type="project" value="UniProtKB-KW"/>
</dbReference>
<accession>A0A2P2DWN2</accession>
<proteinExistence type="predicted"/>
<dbReference type="SUPFAM" id="SSF88697">
    <property type="entry name" value="PUA domain-like"/>
    <property type="match status" value="1"/>
</dbReference>
<evidence type="ECO:0000313" key="2">
    <source>
        <dbReference type="EMBL" id="GBF49039.1"/>
    </source>
</evidence>
<evidence type="ECO:0000259" key="1">
    <source>
        <dbReference type="PROSITE" id="PS51787"/>
    </source>
</evidence>
<keyword evidence="3" id="KW-1185">Reference proteome</keyword>
<keyword evidence="2" id="KW-0378">Hydrolase</keyword>
<protein>
    <submittedName>
        <fullName evidence="2">ATP-dependent protease La (LON) domain protein</fullName>
    </submittedName>
</protein>
<keyword evidence="2" id="KW-0645">Protease</keyword>
<dbReference type="InterPro" id="IPR046336">
    <property type="entry name" value="Lon_prtase_N_sf"/>
</dbReference>
<reference evidence="2 3" key="1">
    <citation type="submission" date="2018-02" db="EMBL/GenBank/DDBJ databases">
        <title>Novel Leptospira species isolated from soil and water in Japan.</title>
        <authorList>
            <person name="Nakao R."/>
            <person name="Masuzawa T."/>
        </authorList>
    </citation>
    <scope>NUCLEOTIDE SEQUENCE [LARGE SCALE GENOMIC DNA]</scope>
    <source>
        <strain evidence="2 3">YH101</strain>
    </source>
</reference>
<evidence type="ECO:0000313" key="3">
    <source>
        <dbReference type="Proteomes" id="UP000245133"/>
    </source>
</evidence>
<dbReference type="InterPro" id="IPR003111">
    <property type="entry name" value="Lon_prtase_N"/>
</dbReference>
<gene>
    <name evidence="2" type="ORF">LPTSP4_05480</name>
</gene>
<dbReference type="Pfam" id="PF02190">
    <property type="entry name" value="LON_substr_bdg"/>
    <property type="match status" value="1"/>
</dbReference>
<dbReference type="GO" id="GO:0008233">
    <property type="term" value="F:peptidase activity"/>
    <property type="evidence" value="ECO:0007669"/>
    <property type="project" value="UniProtKB-KW"/>
</dbReference>
<feature type="domain" description="Lon N-terminal" evidence="1">
    <location>
        <begin position="1"/>
        <end position="163"/>
    </location>
</feature>
<dbReference type="AlphaFoldDB" id="A0A2P2DWN2"/>
<sequence>MSYCLENGRELAVSPYRQSDQWNIEMETTFGFGHIIQHEALPDGRSNIILEGLGIASLQEIISEEPFIIANVEKMIPERNLKEDENYQQTLDELIFLSKRILLREGADESLILKMNQIKNHFYPVDFLASIIPFDYESKQKILSTTKSWEKSLLFLEVLINLNLSE</sequence>
<dbReference type="EMBL" id="BFBB01000002">
    <property type="protein sequence ID" value="GBF49039.1"/>
    <property type="molecule type" value="Genomic_DNA"/>
</dbReference>
<dbReference type="PROSITE" id="PS51787">
    <property type="entry name" value="LON_N"/>
    <property type="match status" value="1"/>
</dbReference>
<dbReference type="InterPro" id="IPR015947">
    <property type="entry name" value="PUA-like_sf"/>
</dbReference>
<dbReference type="Proteomes" id="UP000245133">
    <property type="component" value="Unassembled WGS sequence"/>
</dbReference>